<evidence type="ECO:0008006" key="3">
    <source>
        <dbReference type="Google" id="ProtNLM"/>
    </source>
</evidence>
<dbReference type="AlphaFoldDB" id="A0A438INB1"/>
<proteinExistence type="predicted"/>
<dbReference type="EMBL" id="QGNW01000095">
    <property type="protein sequence ID" value="RVW98200.1"/>
    <property type="molecule type" value="Genomic_DNA"/>
</dbReference>
<organism evidence="1 2">
    <name type="scientific">Vitis vinifera</name>
    <name type="common">Grape</name>
    <dbReference type="NCBI Taxonomy" id="29760"/>
    <lineage>
        <taxon>Eukaryota</taxon>
        <taxon>Viridiplantae</taxon>
        <taxon>Streptophyta</taxon>
        <taxon>Embryophyta</taxon>
        <taxon>Tracheophyta</taxon>
        <taxon>Spermatophyta</taxon>
        <taxon>Magnoliopsida</taxon>
        <taxon>eudicotyledons</taxon>
        <taxon>Gunneridae</taxon>
        <taxon>Pentapetalae</taxon>
        <taxon>rosids</taxon>
        <taxon>Vitales</taxon>
        <taxon>Vitaceae</taxon>
        <taxon>Viteae</taxon>
        <taxon>Vitis</taxon>
    </lineage>
</organism>
<evidence type="ECO:0000313" key="2">
    <source>
        <dbReference type="Proteomes" id="UP000288805"/>
    </source>
</evidence>
<reference evidence="1 2" key="1">
    <citation type="journal article" date="2018" name="PLoS Genet.">
        <title>Population sequencing reveals clonal diversity and ancestral inbreeding in the grapevine cultivar Chardonnay.</title>
        <authorList>
            <person name="Roach M.J."/>
            <person name="Johnson D.L."/>
            <person name="Bohlmann J."/>
            <person name="van Vuuren H.J."/>
            <person name="Jones S.J."/>
            <person name="Pretorius I.S."/>
            <person name="Schmidt S.A."/>
            <person name="Borneman A.R."/>
        </authorList>
    </citation>
    <scope>NUCLEOTIDE SEQUENCE [LARGE SCALE GENOMIC DNA]</scope>
    <source>
        <strain evidence="2">cv. Chardonnay</strain>
        <tissue evidence="1">Leaf</tissue>
    </source>
</reference>
<evidence type="ECO:0000313" key="1">
    <source>
        <dbReference type="EMBL" id="RVW98200.1"/>
    </source>
</evidence>
<dbReference type="CDD" id="cd09272">
    <property type="entry name" value="RNase_HI_RT_Ty1"/>
    <property type="match status" value="1"/>
</dbReference>
<accession>A0A438INB1</accession>
<dbReference type="Proteomes" id="UP000288805">
    <property type="component" value="Unassembled WGS sequence"/>
</dbReference>
<dbReference type="InterPro" id="IPR043502">
    <property type="entry name" value="DNA/RNA_pol_sf"/>
</dbReference>
<dbReference type="SUPFAM" id="SSF56672">
    <property type="entry name" value="DNA/RNA polymerases"/>
    <property type="match status" value="1"/>
</dbReference>
<dbReference type="Gene3D" id="3.10.10.10">
    <property type="entry name" value="HIV Type 1 Reverse Transcriptase, subunit A, domain 1"/>
    <property type="match status" value="1"/>
</dbReference>
<protein>
    <recommendedName>
        <fullName evidence="3">Retrovirus-related Pol polyprotein from transposon RE1</fullName>
    </recommendedName>
</protein>
<gene>
    <name evidence="1" type="ORF">CK203_031938</name>
</gene>
<name>A0A438INB1_VITVI</name>
<sequence>MHQLWMEWKQGPKDQHEVKLNKRNLSSSSPPLLWCDNKSAAHLATNPVFHARTKHIEMDLHFTRDHILCKQLIIQYILSSEQCQALTITIQGHSITIDYYVLPVVACQLVLGVQCLETLGPIKTDYRQLSITFKVGGVPHTFQGLKCAGIEALTDKEFNNLQGNGFFFQIIPSINSTQPNSYPPDMDHLLVEFSPVLEPPTSLPPKQSHDHRIPLQPNAEPVSVRPYRYPYYQKIEIEKMVKELLQSSLIRPSSSHSHH</sequence>
<comment type="caution">
    <text evidence="1">The sequence shown here is derived from an EMBL/GenBank/DDBJ whole genome shotgun (WGS) entry which is preliminary data.</text>
</comment>